<sequence>MNRSIRAVTVFSFVLVVILGVNLTWVQGFRTDSLAENPLNGRRFYELKSRERGQITTGGQVLARSVADHDGLYEREYPTDPAVYGAVTGYLSDQFGAAGLEASQNEILMGTDDSLFTTRVWDTVTGKKVRGANVDLTIEPSVQQVAYDQLTSRGYSGAVVALRPSTGEVLAMASSPTFNPASVTQPDSAAAAEAFTALQNDPSAPLLNRATQQTQPPGSTFKLITTAAALNEGESADTMLTAAPQITLPDTATTLENYDGTRCGSGSEASLRLAFELSCNTAFVDLVGRHGDKPFRDVAAGFGIGEGSDALGLPVQPSTIGPIPDDAALAQSAIGQRDVALTPLQNAVIAATIANKGKRMEPHLIRQVTGPDLTPLEVTQPKEVTQAIPEGTASQLTDLMVGAERHSSGRTDIASKTGTAEHGEDSRDSNPHAWYVAFGPSQEADVAVAVLVENGGDRGQEATGGSVAAPIGRAVIDAAVKQAR</sequence>
<dbReference type="Pfam" id="PF21922">
    <property type="entry name" value="PBP_dimer_2"/>
    <property type="match status" value="1"/>
</dbReference>
<feature type="domain" description="Penicillin binding protein A dimerisation" evidence="3">
    <location>
        <begin position="52"/>
        <end position="134"/>
    </location>
</feature>
<evidence type="ECO:0000313" key="6">
    <source>
        <dbReference type="Proteomes" id="UP000276526"/>
    </source>
</evidence>
<evidence type="ECO:0000256" key="1">
    <source>
        <dbReference type="SAM" id="MobiDB-lite"/>
    </source>
</evidence>
<dbReference type="GO" id="GO:0071972">
    <property type="term" value="F:peptidoglycan L,D-transpeptidase activity"/>
    <property type="evidence" value="ECO:0007669"/>
    <property type="project" value="TreeGrafter"/>
</dbReference>
<feature type="compositionally biased region" description="Basic and acidic residues" evidence="1">
    <location>
        <begin position="419"/>
        <end position="430"/>
    </location>
</feature>
<dbReference type="PANTHER" id="PTHR30627:SF24">
    <property type="entry name" value="PENICILLIN-BINDING PROTEIN 4B"/>
    <property type="match status" value="1"/>
</dbReference>
<feature type="domain" description="Penicillin-binding protein transpeptidase" evidence="2">
    <location>
        <begin position="157"/>
        <end position="476"/>
    </location>
</feature>
<evidence type="ECO:0000259" key="2">
    <source>
        <dbReference type="Pfam" id="PF00905"/>
    </source>
</evidence>
<dbReference type="GO" id="GO:0005886">
    <property type="term" value="C:plasma membrane"/>
    <property type="evidence" value="ECO:0007669"/>
    <property type="project" value="TreeGrafter"/>
</dbReference>
<reference evidence="6 7" key="1">
    <citation type="submission" date="2018-01" db="EMBL/GenBank/DDBJ databases">
        <title>Twenty Corynebacterium bovis Genomes.</title>
        <authorList>
            <person name="Gulvik C.A."/>
        </authorList>
    </citation>
    <scope>NUCLEOTIDE SEQUENCE [LARGE SCALE GENOMIC DNA]</scope>
    <source>
        <strain evidence="5 7">16-2004</strain>
        <strain evidence="4 6">F6900</strain>
    </source>
</reference>
<dbReference type="InterPro" id="IPR001460">
    <property type="entry name" value="PCN-bd_Tpept"/>
</dbReference>
<dbReference type="EMBL" id="PQNK01000009">
    <property type="protein sequence ID" value="RRO86493.1"/>
    <property type="molecule type" value="Genomic_DNA"/>
</dbReference>
<keyword evidence="7" id="KW-1185">Reference proteome</keyword>
<dbReference type="InterPro" id="IPR054120">
    <property type="entry name" value="PBPA_dimer"/>
</dbReference>
<dbReference type="SUPFAM" id="SSF56601">
    <property type="entry name" value="beta-lactamase/transpeptidase-like"/>
    <property type="match status" value="1"/>
</dbReference>
<dbReference type="RefSeq" id="WP_125173824.1">
    <property type="nucleotide sequence ID" value="NZ_JAPJOD010000181.1"/>
</dbReference>
<dbReference type="GO" id="GO:0071555">
    <property type="term" value="P:cell wall organization"/>
    <property type="evidence" value="ECO:0007669"/>
    <property type="project" value="TreeGrafter"/>
</dbReference>
<dbReference type="Proteomes" id="UP000278422">
    <property type="component" value="Unassembled WGS sequence"/>
</dbReference>
<dbReference type="PANTHER" id="PTHR30627">
    <property type="entry name" value="PEPTIDOGLYCAN D,D-TRANSPEPTIDASE"/>
    <property type="match status" value="1"/>
</dbReference>
<evidence type="ECO:0000259" key="3">
    <source>
        <dbReference type="Pfam" id="PF21922"/>
    </source>
</evidence>
<organism evidence="5 7">
    <name type="scientific">Corynebacterium bovis</name>
    <dbReference type="NCBI Taxonomy" id="36808"/>
    <lineage>
        <taxon>Bacteria</taxon>
        <taxon>Bacillati</taxon>
        <taxon>Actinomycetota</taxon>
        <taxon>Actinomycetes</taxon>
        <taxon>Mycobacteriales</taxon>
        <taxon>Corynebacteriaceae</taxon>
        <taxon>Corynebacterium</taxon>
    </lineage>
</organism>
<accession>A0A426Q1Z2</accession>
<dbReference type="InterPro" id="IPR012338">
    <property type="entry name" value="Beta-lactam/transpept-like"/>
</dbReference>
<dbReference type="Pfam" id="PF00905">
    <property type="entry name" value="Transpeptidase"/>
    <property type="match status" value="1"/>
</dbReference>
<feature type="region of interest" description="Disordered" evidence="1">
    <location>
        <begin position="405"/>
        <end position="432"/>
    </location>
</feature>
<proteinExistence type="predicted"/>
<comment type="caution">
    <text evidence="5">The sequence shown here is derived from an EMBL/GenBank/DDBJ whole genome shotgun (WGS) entry which is preliminary data.</text>
</comment>
<name>A0A426Q1Z2_9CORY</name>
<dbReference type="Gene3D" id="3.90.1310.10">
    <property type="entry name" value="Penicillin-binding protein 2a (Domain 2)"/>
    <property type="match status" value="1"/>
</dbReference>
<protein>
    <submittedName>
        <fullName evidence="5">Penicillin-binding protein</fullName>
    </submittedName>
</protein>
<dbReference type="AlphaFoldDB" id="A0A426Q1Z2"/>
<dbReference type="Proteomes" id="UP000276526">
    <property type="component" value="Unassembled WGS sequence"/>
</dbReference>
<dbReference type="InterPro" id="IPR050515">
    <property type="entry name" value="Beta-lactam/transpept"/>
</dbReference>
<evidence type="ECO:0000313" key="5">
    <source>
        <dbReference type="EMBL" id="RRQ01327.1"/>
    </source>
</evidence>
<dbReference type="GO" id="GO:0008658">
    <property type="term" value="F:penicillin binding"/>
    <property type="evidence" value="ECO:0007669"/>
    <property type="project" value="InterPro"/>
</dbReference>
<dbReference type="EMBL" id="PQNQ01000068">
    <property type="protein sequence ID" value="RRQ01327.1"/>
    <property type="molecule type" value="Genomic_DNA"/>
</dbReference>
<dbReference type="Gene3D" id="3.40.710.10">
    <property type="entry name" value="DD-peptidase/beta-lactamase superfamily"/>
    <property type="match status" value="1"/>
</dbReference>
<evidence type="ECO:0000313" key="4">
    <source>
        <dbReference type="EMBL" id="RRO86493.1"/>
    </source>
</evidence>
<gene>
    <name evidence="5" type="ORF">CXF42_11020</name>
    <name evidence="4" type="ORF">CXF48_06760</name>
</gene>
<evidence type="ECO:0000313" key="7">
    <source>
        <dbReference type="Proteomes" id="UP000278422"/>
    </source>
</evidence>